<reference evidence="4 5" key="1">
    <citation type="journal article" date="2021" name="Commun. Biol.">
        <title>The genome of Shorea leprosula (Dipterocarpaceae) highlights the ecological relevance of drought in aseasonal tropical rainforests.</title>
        <authorList>
            <person name="Ng K.K.S."/>
            <person name="Kobayashi M.J."/>
            <person name="Fawcett J.A."/>
            <person name="Hatakeyama M."/>
            <person name="Paape T."/>
            <person name="Ng C.H."/>
            <person name="Ang C.C."/>
            <person name="Tnah L.H."/>
            <person name="Lee C.T."/>
            <person name="Nishiyama T."/>
            <person name="Sese J."/>
            <person name="O'Brien M.J."/>
            <person name="Copetti D."/>
            <person name="Mohd Noor M.I."/>
            <person name="Ong R.C."/>
            <person name="Putra M."/>
            <person name="Sireger I.Z."/>
            <person name="Indrioko S."/>
            <person name="Kosugi Y."/>
            <person name="Izuno A."/>
            <person name="Isagi Y."/>
            <person name="Lee S.L."/>
            <person name="Shimizu K.K."/>
        </authorList>
    </citation>
    <scope>NUCLEOTIDE SEQUENCE [LARGE SCALE GENOMIC DNA]</scope>
    <source>
        <strain evidence="4">214</strain>
    </source>
</reference>
<accession>A0AAV5HUG5</accession>
<dbReference type="InterPro" id="IPR002885">
    <property type="entry name" value="PPR_rpt"/>
</dbReference>
<sequence length="351" mass="39647">MGSWRGLLSCCRIWVRTEKGLDADPVVYCYLMLGSARSGDVDGIFSLYEELKLKKGGFLDDGVIYGSLMEVYFMRGMEKEAMECYVEACGENAKVKMSAVAYNSVLDELSKNGKFDDALKLYDRMKNEHNPPRRLAVNLGSFNVIAGGYCAEGRFNDAIEVFRKMGDYGCSADTLSFNNLIDQLCKNGMLVEVEELYEEMVDKGVNPDEYTYSLLVDSCFQVDRIDDGAAYFRKMVESGLRPNLSVYGRLFDELIKVGKVDEGKSFYDMIVKNLKIDDASYKFMLKAMSNMGKLHDVLKMADGVLDEGAEFSEELPEFVRELLGKEGREEDLTDLMEEKERQKAEAREAEG</sequence>
<protein>
    <recommendedName>
        <fullName evidence="6">Pentatricopeptide repeat-containing protein</fullName>
    </recommendedName>
</protein>
<dbReference type="Pfam" id="PF01535">
    <property type="entry name" value="PPR"/>
    <property type="match status" value="3"/>
</dbReference>
<dbReference type="PANTHER" id="PTHR47937">
    <property type="entry name" value="PLASTID TRANSCRIPTIONALLY ACTIVE CHROMOSOME 2-LIKE PROTEIN"/>
    <property type="match status" value="1"/>
</dbReference>
<dbReference type="NCBIfam" id="TIGR00756">
    <property type="entry name" value="PPR"/>
    <property type="match status" value="4"/>
</dbReference>
<proteinExistence type="predicted"/>
<evidence type="ECO:0000256" key="1">
    <source>
        <dbReference type="ARBA" id="ARBA00022737"/>
    </source>
</evidence>
<organism evidence="4 5">
    <name type="scientific">Rubroshorea leprosula</name>
    <dbReference type="NCBI Taxonomy" id="152421"/>
    <lineage>
        <taxon>Eukaryota</taxon>
        <taxon>Viridiplantae</taxon>
        <taxon>Streptophyta</taxon>
        <taxon>Embryophyta</taxon>
        <taxon>Tracheophyta</taxon>
        <taxon>Spermatophyta</taxon>
        <taxon>Magnoliopsida</taxon>
        <taxon>eudicotyledons</taxon>
        <taxon>Gunneridae</taxon>
        <taxon>Pentapetalae</taxon>
        <taxon>rosids</taxon>
        <taxon>malvids</taxon>
        <taxon>Malvales</taxon>
        <taxon>Dipterocarpaceae</taxon>
        <taxon>Rubroshorea</taxon>
    </lineage>
</organism>
<dbReference type="PROSITE" id="PS51375">
    <property type="entry name" value="PPR"/>
    <property type="match status" value="4"/>
</dbReference>
<dbReference type="Gene3D" id="1.25.40.10">
    <property type="entry name" value="Tetratricopeptide repeat domain"/>
    <property type="match status" value="3"/>
</dbReference>
<feature type="repeat" description="PPR" evidence="2">
    <location>
        <begin position="98"/>
        <end position="132"/>
    </location>
</feature>
<dbReference type="PANTHER" id="PTHR47937:SF5">
    <property type="entry name" value="PENTATRICOPEPTIDE REPEAT-CONTAINING PROTEIN"/>
    <property type="match status" value="1"/>
</dbReference>
<name>A0AAV5HUG5_9ROSI</name>
<dbReference type="EMBL" id="BPVZ01000003">
    <property type="protein sequence ID" value="GKU89091.1"/>
    <property type="molecule type" value="Genomic_DNA"/>
</dbReference>
<feature type="repeat" description="PPR" evidence="2">
    <location>
        <begin position="173"/>
        <end position="207"/>
    </location>
</feature>
<dbReference type="AlphaFoldDB" id="A0AAV5HUG5"/>
<evidence type="ECO:0000256" key="2">
    <source>
        <dbReference type="PROSITE-ProRule" id="PRU00708"/>
    </source>
</evidence>
<evidence type="ECO:0000313" key="5">
    <source>
        <dbReference type="Proteomes" id="UP001054252"/>
    </source>
</evidence>
<keyword evidence="1" id="KW-0677">Repeat</keyword>
<feature type="region of interest" description="Disordered" evidence="3">
    <location>
        <begin position="329"/>
        <end position="351"/>
    </location>
</feature>
<evidence type="ECO:0000313" key="4">
    <source>
        <dbReference type="EMBL" id="GKU89091.1"/>
    </source>
</evidence>
<keyword evidence="5" id="KW-1185">Reference proteome</keyword>
<evidence type="ECO:0000256" key="3">
    <source>
        <dbReference type="SAM" id="MobiDB-lite"/>
    </source>
</evidence>
<gene>
    <name evidence="4" type="ORF">SLEP1_g3281</name>
</gene>
<dbReference type="Proteomes" id="UP001054252">
    <property type="component" value="Unassembled WGS sequence"/>
</dbReference>
<dbReference type="InterPro" id="IPR052308">
    <property type="entry name" value="PPR_domain-containing"/>
</dbReference>
<evidence type="ECO:0008006" key="6">
    <source>
        <dbReference type="Google" id="ProtNLM"/>
    </source>
</evidence>
<dbReference type="Pfam" id="PF13041">
    <property type="entry name" value="PPR_2"/>
    <property type="match status" value="2"/>
</dbReference>
<feature type="repeat" description="PPR" evidence="2">
    <location>
        <begin position="208"/>
        <end position="242"/>
    </location>
</feature>
<dbReference type="InterPro" id="IPR011990">
    <property type="entry name" value="TPR-like_helical_dom_sf"/>
</dbReference>
<dbReference type="SUPFAM" id="SSF48452">
    <property type="entry name" value="TPR-like"/>
    <property type="match status" value="1"/>
</dbReference>
<comment type="caution">
    <text evidence="4">The sequence shown here is derived from an EMBL/GenBank/DDBJ whole genome shotgun (WGS) entry which is preliminary data.</text>
</comment>
<feature type="repeat" description="PPR" evidence="2">
    <location>
        <begin position="138"/>
        <end position="172"/>
    </location>
</feature>